<gene>
    <name evidence="1" type="ORF">HELGO_WM8803</name>
</gene>
<organism evidence="1">
    <name type="scientific">uncultured Sulfurovum sp</name>
    <dbReference type="NCBI Taxonomy" id="269237"/>
    <lineage>
        <taxon>Bacteria</taxon>
        <taxon>Pseudomonadati</taxon>
        <taxon>Campylobacterota</taxon>
        <taxon>Epsilonproteobacteria</taxon>
        <taxon>Campylobacterales</taxon>
        <taxon>Sulfurovaceae</taxon>
        <taxon>Sulfurovum</taxon>
        <taxon>environmental samples</taxon>
    </lineage>
</organism>
<sequence>MNTTETLLDNLTLKYQKYQELHQLSLNSFNIFSILRKSNDEVNLHSKFIFELLNPNGSHQQGNRFLKLFFEELSLEEDAFTYEVFREKFNIDILLTAKKSAIIIENKIDTEDHSNQLSRYYEEIKGQGYKEKEIKFFYLTLFDEVPNESKMQKHVKNITYKYEIRNWIEACIKEVIKLPILRDTLVQYLNLVNQLTEQSQEKGFTMEIKNMLLEKNNLETILSIEEAVIEAKIEVQLKFWQSLMEALNRVYSFKFYALNGEKNLKKSVNKYYKKRKNRKDFGFEYQVDDNLYFFIELRSHIYYGFDFRTEDKRDQEERVNTLWVDWEENYWKYSPKPLNFELFNTTNVLALIDNNKQKKVIDEISDEIFSLIHQYQNFNKEAS</sequence>
<accession>A0A6S6UFT3</accession>
<proteinExistence type="predicted"/>
<dbReference type="Pfam" id="PF14281">
    <property type="entry name" value="PDDEXK_4"/>
    <property type="match status" value="1"/>
</dbReference>
<reference evidence="1" key="1">
    <citation type="submission" date="2020-01" db="EMBL/GenBank/DDBJ databases">
        <authorList>
            <person name="Meier V. D."/>
            <person name="Meier V D."/>
        </authorList>
    </citation>
    <scope>NUCLEOTIDE SEQUENCE</scope>
    <source>
        <strain evidence="1">HLG_WM_MAG_05</strain>
    </source>
</reference>
<protein>
    <recommendedName>
        <fullName evidence="2">PD-(D/E)XK nuclease superfamily protein</fullName>
    </recommendedName>
</protein>
<evidence type="ECO:0008006" key="2">
    <source>
        <dbReference type="Google" id="ProtNLM"/>
    </source>
</evidence>
<evidence type="ECO:0000313" key="1">
    <source>
        <dbReference type="EMBL" id="CAA6827118.1"/>
    </source>
</evidence>
<dbReference type="InterPro" id="IPR029470">
    <property type="entry name" value="PDDEXK_4"/>
</dbReference>
<dbReference type="EMBL" id="CACVAU010000090">
    <property type="protein sequence ID" value="CAA6827118.1"/>
    <property type="molecule type" value="Genomic_DNA"/>
</dbReference>
<dbReference type="AlphaFoldDB" id="A0A6S6UFT3"/>
<name>A0A6S6UFT3_9BACT</name>